<dbReference type="GO" id="GO:0006353">
    <property type="term" value="P:DNA-templated transcription termination"/>
    <property type="evidence" value="ECO:0007669"/>
    <property type="project" value="UniProtKB-UniRule"/>
</dbReference>
<keyword evidence="9" id="KW-0648">Protein biosynthesis</keyword>
<evidence type="ECO:0000256" key="6">
    <source>
        <dbReference type="HAMAP-Rule" id="MF_00945"/>
    </source>
</evidence>
<comment type="similarity">
    <text evidence="6">Belongs to the NusA family.</text>
</comment>
<protein>
    <recommendedName>
        <fullName evidence="6">Probable transcription termination protein NusA</fullName>
    </recommendedName>
</protein>
<keyword evidence="2 6" id="KW-0963">Cytoplasm</keyword>
<keyword evidence="9" id="KW-0251">Elongation factor</keyword>
<keyword evidence="5 6" id="KW-0804">Transcription</keyword>
<evidence type="ECO:0000256" key="3">
    <source>
        <dbReference type="ARBA" id="ARBA00022884"/>
    </source>
</evidence>
<dbReference type="NCBIfam" id="TIGR01952">
    <property type="entry name" value="nusA_arch"/>
    <property type="match status" value="1"/>
</dbReference>
<dbReference type="GO" id="GO:0003746">
    <property type="term" value="F:translation elongation factor activity"/>
    <property type="evidence" value="ECO:0007669"/>
    <property type="project" value="UniProtKB-KW"/>
</dbReference>
<dbReference type="PANTHER" id="PTHR22648">
    <property type="entry name" value="TRANSCRIPTION TERMINATION FACTOR NUSA"/>
    <property type="match status" value="1"/>
</dbReference>
<accession>A0A133V1D5</accession>
<dbReference type="Proteomes" id="UP000070520">
    <property type="component" value="Unassembled WGS sequence"/>
</dbReference>
<dbReference type="GO" id="GO:0005829">
    <property type="term" value="C:cytosol"/>
    <property type="evidence" value="ECO:0007669"/>
    <property type="project" value="TreeGrafter"/>
</dbReference>
<dbReference type="EMBL" id="LHXW01000010">
    <property type="protein sequence ID" value="KXB00206.1"/>
    <property type="molecule type" value="Genomic_DNA"/>
</dbReference>
<dbReference type="InterPro" id="IPR010212">
    <property type="entry name" value="NusA_arc"/>
</dbReference>
<name>A0A133V1D5_9EURY</name>
<evidence type="ECO:0000256" key="1">
    <source>
        <dbReference type="ARBA" id="ARBA00022472"/>
    </source>
</evidence>
<organism evidence="9 10">
    <name type="scientific">candidate division MSBL1 archaeon SCGC-AAA261C02</name>
    <dbReference type="NCBI Taxonomy" id="1698272"/>
    <lineage>
        <taxon>Archaea</taxon>
        <taxon>Methanobacteriati</taxon>
        <taxon>Methanobacteriota</taxon>
        <taxon>candidate division MSBL1</taxon>
    </lineage>
</organism>
<dbReference type="SMART" id="SM00322">
    <property type="entry name" value="KH"/>
    <property type="match status" value="1"/>
</dbReference>
<dbReference type="PANTHER" id="PTHR22648:SF0">
    <property type="entry name" value="TRANSCRIPTION TERMINATION_ANTITERMINATION PROTEIN NUSA"/>
    <property type="match status" value="1"/>
</dbReference>
<proteinExistence type="inferred from homology"/>
<dbReference type="GO" id="GO:0003723">
    <property type="term" value="F:RNA binding"/>
    <property type="evidence" value="ECO:0007669"/>
    <property type="project" value="UniProtKB-UniRule"/>
</dbReference>
<dbReference type="HAMAP" id="MF_00945_A">
    <property type="entry name" value="NusA_A"/>
    <property type="match status" value="1"/>
</dbReference>
<dbReference type="InterPro" id="IPR015946">
    <property type="entry name" value="KH_dom-like_a/b"/>
</dbReference>
<dbReference type="InterPro" id="IPR009019">
    <property type="entry name" value="KH_sf_prok-type"/>
</dbReference>
<comment type="subcellular location">
    <subcellularLocation>
        <location evidence="6">Cytoplasm</location>
    </subcellularLocation>
</comment>
<dbReference type="InterPro" id="IPR004044">
    <property type="entry name" value="KH_dom_type_2"/>
</dbReference>
<evidence type="ECO:0000256" key="4">
    <source>
        <dbReference type="ARBA" id="ARBA00023015"/>
    </source>
</evidence>
<dbReference type="SUPFAM" id="SSF54814">
    <property type="entry name" value="Prokaryotic type KH domain (KH-domain type II)"/>
    <property type="match status" value="2"/>
</dbReference>
<keyword evidence="10" id="KW-1185">Reference proteome</keyword>
<sequence length="142" mass="15559">MKVKLDADKIRKIALFEKVTGAAALDCVESQNGRKLTFVVKEGEVGKAIGKNGRKIRKFRQMLGKSVDIVEHSENPGDFIANVFSSINVKNVEVIDSGEGKIAKVDVDNSEKGKAVGRNGWNIKRARELLARHHGFADVSLT</sequence>
<dbReference type="AlphaFoldDB" id="A0A133V1D5"/>
<feature type="domain" description="K Homology" evidence="8">
    <location>
        <begin position="32"/>
        <end position="135"/>
    </location>
</feature>
<dbReference type="Gene3D" id="3.30.300.20">
    <property type="match status" value="2"/>
</dbReference>
<gene>
    <name evidence="6" type="primary">nusA</name>
    <name evidence="9" type="ORF">AKJ42_01405</name>
</gene>
<keyword evidence="1 6" id="KW-0806">Transcription termination</keyword>
<evidence type="ECO:0000256" key="7">
    <source>
        <dbReference type="PROSITE-ProRule" id="PRU00117"/>
    </source>
</evidence>
<evidence type="ECO:0000259" key="8">
    <source>
        <dbReference type="SMART" id="SM00322"/>
    </source>
</evidence>
<dbReference type="CDD" id="cd22530">
    <property type="entry name" value="KH-II_NusA_arch_rpt1"/>
    <property type="match status" value="1"/>
</dbReference>
<keyword evidence="4 6" id="KW-0805">Transcription regulation</keyword>
<dbReference type="InterPro" id="IPR004087">
    <property type="entry name" value="KH_dom"/>
</dbReference>
<comment type="caution">
    <text evidence="9">The sequence shown here is derived from an EMBL/GenBank/DDBJ whole genome shotgun (WGS) entry which is preliminary data.</text>
</comment>
<dbReference type="InterPro" id="IPR030842">
    <property type="entry name" value="TF_NusA_bacterial"/>
</dbReference>
<evidence type="ECO:0000256" key="5">
    <source>
        <dbReference type="ARBA" id="ARBA00023163"/>
    </source>
</evidence>
<comment type="function">
    <text evidence="6">Participates in transcription termination.</text>
</comment>
<keyword evidence="3 7" id="KW-0694">RNA-binding</keyword>
<evidence type="ECO:0000313" key="9">
    <source>
        <dbReference type="EMBL" id="KXB00206.1"/>
    </source>
</evidence>
<dbReference type="GO" id="GO:0031564">
    <property type="term" value="P:transcription antitermination"/>
    <property type="evidence" value="ECO:0007669"/>
    <property type="project" value="InterPro"/>
</dbReference>
<dbReference type="PROSITE" id="PS50084">
    <property type="entry name" value="KH_TYPE_1"/>
    <property type="match status" value="1"/>
</dbReference>
<evidence type="ECO:0000256" key="2">
    <source>
        <dbReference type="ARBA" id="ARBA00022490"/>
    </source>
</evidence>
<reference evidence="9 10" key="1">
    <citation type="journal article" date="2016" name="Sci. Rep.">
        <title>Metabolic traits of an uncultured archaeal lineage -MSBL1- from brine pools of the Red Sea.</title>
        <authorList>
            <person name="Mwirichia R."/>
            <person name="Alam I."/>
            <person name="Rashid M."/>
            <person name="Vinu M."/>
            <person name="Ba-Alawi W."/>
            <person name="Anthony Kamau A."/>
            <person name="Kamanda Ngugi D."/>
            <person name="Goker M."/>
            <person name="Klenk H.P."/>
            <person name="Bajic V."/>
            <person name="Stingl U."/>
        </authorList>
    </citation>
    <scope>NUCLEOTIDE SEQUENCE [LARGE SCALE GENOMIC DNA]</scope>
    <source>
        <strain evidence="9">SCGC-AAA261C02</strain>
    </source>
</reference>
<dbReference type="Pfam" id="PF07650">
    <property type="entry name" value="KH_2"/>
    <property type="match status" value="1"/>
</dbReference>
<evidence type="ECO:0000313" key="10">
    <source>
        <dbReference type="Proteomes" id="UP000070520"/>
    </source>
</evidence>